<dbReference type="EMBL" id="JARBHB010000004">
    <property type="protein sequence ID" value="KAJ8886854.1"/>
    <property type="molecule type" value="Genomic_DNA"/>
</dbReference>
<keyword evidence="2" id="KW-1185">Reference proteome</keyword>
<reference evidence="1 2" key="1">
    <citation type="submission" date="2023-02" db="EMBL/GenBank/DDBJ databases">
        <title>LHISI_Scaffold_Assembly.</title>
        <authorList>
            <person name="Stuart O.P."/>
            <person name="Cleave R."/>
            <person name="Magrath M.J.L."/>
            <person name="Mikheyev A.S."/>
        </authorList>
    </citation>
    <scope>NUCLEOTIDE SEQUENCE [LARGE SCALE GENOMIC DNA]</scope>
    <source>
        <strain evidence="1">Daus_M_001</strain>
        <tissue evidence="1">Leg muscle</tissue>
    </source>
</reference>
<comment type="caution">
    <text evidence="1">The sequence shown here is derived from an EMBL/GenBank/DDBJ whole genome shotgun (WGS) entry which is preliminary data.</text>
</comment>
<organism evidence="1 2">
    <name type="scientific">Dryococelus australis</name>
    <dbReference type="NCBI Taxonomy" id="614101"/>
    <lineage>
        <taxon>Eukaryota</taxon>
        <taxon>Metazoa</taxon>
        <taxon>Ecdysozoa</taxon>
        <taxon>Arthropoda</taxon>
        <taxon>Hexapoda</taxon>
        <taxon>Insecta</taxon>
        <taxon>Pterygota</taxon>
        <taxon>Neoptera</taxon>
        <taxon>Polyneoptera</taxon>
        <taxon>Phasmatodea</taxon>
        <taxon>Verophasmatodea</taxon>
        <taxon>Anareolatae</taxon>
        <taxon>Phasmatidae</taxon>
        <taxon>Eurycanthinae</taxon>
        <taxon>Dryococelus</taxon>
    </lineage>
</organism>
<protein>
    <submittedName>
        <fullName evidence="1">Uncharacterized protein</fullName>
    </submittedName>
</protein>
<accession>A0ABQ9HRX5</accession>
<gene>
    <name evidence="1" type="ORF">PR048_013066</name>
</gene>
<dbReference type="PANTHER" id="PTHR47018:SF3">
    <property type="entry name" value="MYCBP-ASSOCIATED PROTEIN"/>
    <property type="match status" value="1"/>
</dbReference>
<evidence type="ECO:0000313" key="1">
    <source>
        <dbReference type="EMBL" id="KAJ8886854.1"/>
    </source>
</evidence>
<sequence>MYAPNSVSHMSGKEVSKAVRGHMLVDSALTILLSQQTFQSEQNSEINPPDITEVRDLFDKIIPLVFVFNMDLIGIMRVFNRAEQTGQWNLYLEACQSMIPFFAGTEHNNYAKSMYLHLQQMLKLDKSHPDVYRLFLMVISWFAGQNVFWGGLARAMAIEQVLIRSVKSAGAWILYMPSFSEINNAMQELTSHEYNTSDQHKDCSTSRVERDSKDLNALF</sequence>
<evidence type="ECO:0000313" key="2">
    <source>
        <dbReference type="Proteomes" id="UP001159363"/>
    </source>
</evidence>
<proteinExistence type="predicted"/>
<dbReference type="Proteomes" id="UP001159363">
    <property type="component" value="Chromosome X"/>
</dbReference>
<name>A0ABQ9HRX5_9NEOP</name>
<dbReference type="PANTHER" id="PTHR47018">
    <property type="entry name" value="CXC DOMAIN-CONTAINING PROTEIN-RELATED"/>
    <property type="match status" value="1"/>
</dbReference>